<feature type="domain" description="SPOR" evidence="2">
    <location>
        <begin position="25"/>
        <end position="105"/>
    </location>
</feature>
<dbReference type="AlphaFoldDB" id="C6BZA4"/>
<dbReference type="PROSITE" id="PS51724">
    <property type="entry name" value="SPOR"/>
    <property type="match status" value="1"/>
</dbReference>
<dbReference type="RefSeq" id="WP_015852557.1">
    <property type="nucleotide sequence ID" value="NC_012881.1"/>
</dbReference>
<dbReference type="SUPFAM" id="SSF56935">
    <property type="entry name" value="Porins"/>
    <property type="match status" value="1"/>
</dbReference>
<sequence>MTVLIPVMHGTPLRAEDTTVAAVEKKSETIWTVRVSSFLQADSAWNFVSYLKSEGYAPAMVYLYDRQGRGWHVVQIGDYPTRSQARAAGRLFKDKTRLDYLIRSMPLDLLEERTLNSPGELLPAPSPELAAKNAGSKGSATTTTLTPEPILVGAPESLFYELDQGDVLRATGQRQQKVILSRIMIRRGYVEDGLREYSKLLKIYPDDLELREEYIGALIDNSELAKAEAMLSRWLNLDPESPRALRQQARLRLLAGDYSVQIDTLDYLLRLRPGDTDSISAKAYSTQQGGDWLGAIESFSQLVDAEPDNYEARQALSGLLMERRPRLELTPSVYLQSDESITTAFGGSFAMQITDQTRGEIYYANTCIYRPQGDGIEQIDKDVNQAAFLLKRDFTRTFTGIAGVGGYEGTASGISGTLGFDWRIHDPGTFSAMIDYNNPWLDEPSATNYEGHYNQLSLTYDGFYDDTWGLFLNGQLRQYKLESDRNYGAKGIYNVILTRRLLSDPDLFVSYSFYRSFFKYDDETFKPFEVVENESIHTFSASFSKSLCDTIVFQAAGGIRFDEFKNSPSYFGSPSLSLRLGKFELSLNYEYSSDSGLAGGGETQFVSGGIGFVF</sequence>
<protein>
    <submittedName>
        <fullName evidence="3">Sporulation domain protein</fullName>
    </submittedName>
</protein>
<feature type="compositionally biased region" description="Polar residues" evidence="1">
    <location>
        <begin position="136"/>
        <end position="145"/>
    </location>
</feature>
<feature type="region of interest" description="Disordered" evidence="1">
    <location>
        <begin position="121"/>
        <end position="145"/>
    </location>
</feature>
<dbReference type="EMBL" id="CP001649">
    <property type="protein sequence ID" value="ACS80741.1"/>
    <property type="molecule type" value="Genomic_DNA"/>
</dbReference>
<dbReference type="STRING" id="526222.Desal_2687"/>
<evidence type="ECO:0000259" key="2">
    <source>
        <dbReference type="PROSITE" id="PS51724"/>
    </source>
</evidence>
<dbReference type="SUPFAM" id="SSF48452">
    <property type="entry name" value="TPR-like"/>
    <property type="match status" value="1"/>
</dbReference>
<evidence type="ECO:0000313" key="4">
    <source>
        <dbReference type="Proteomes" id="UP000002601"/>
    </source>
</evidence>
<dbReference type="SUPFAM" id="SSF110997">
    <property type="entry name" value="Sporulation related repeat"/>
    <property type="match status" value="1"/>
</dbReference>
<dbReference type="InterPro" id="IPR007730">
    <property type="entry name" value="SPOR-like_dom"/>
</dbReference>
<organism evidence="3 4">
    <name type="scientific">Maridesulfovibrio salexigens (strain ATCC 14822 / DSM 2638 / NCIMB 8403 / VKM B-1763)</name>
    <name type="common">Desulfovibrio salexigens</name>
    <dbReference type="NCBI Taxonomy" id="526222"/>
    <lineage>
        <taxon>Bacteria</taxon>
        <taxon>Pseudomonadati</taxon>
        <taxon>Thermodesulfobacteriota</taxon>
        <taxon>Desulfovibrionia</taxon>
        <taxon>Desulfovibrionales</taxon>
        <taxon>Desulfovibrionaceae</taxon>
        <taxon>Maridesulfovibrio</taxon>
    </lineage>
</organism>
<evidence type="ECO:0000313" key="3">
    <source>
        <dbReference type="EMBL" id="ACS80741.1"/>
    </source>
</evidence>
<dbReference type="InterPro" id="IPR036680">
    <property type="entry name" value="SPOR-like_sf"/>
</dbReference>
<name>C6BZA4_MARSD</name>
<dbReference type="Gene3D" id="3.30.70.1070">
    <property type="entry name" value="Sporulation related repeat"/>
    <property type="match status" value="1"/>
</dbReference>
<dbReference type="Proteomes" id="UP000002601">
    <property type="component" value="Chromosome"/>
</dbReference>
<reference evidence="3 4" key="1">
    <citation type="submission" date="2009-06" db="EMBL/GenBank/DDBJ databases">
        <title>Complete sequence of Desulfovibrio salexigens DSM 2638.</title>
        <authorList>
            <consortium name="US DOE Joint Genome Institute"/>
            <person name="Lucas S."/>
            <person name="Copeland A."/>
            <person name="Lapidus A."/>
            <person name="Glavina del Rio T."/>
            <person name="Tice H."/>
            <person name="Bruce D."/>
            <person name="Goodwin L."/>
            <person name="Pitluck S."/>
            <person name="Munk A.C."/>
            <person name="Brettin T."/>
            <person name="Detter J.C."/>
            <person name="Han C."/>
            <person name="Tapia R."/>
            <person name="Larimer F."/>
            <person name="Land M."/>
            <person name="Hauser L."/>
            <person name="Kyrpides N."/>
            <person name="Anderson I."/>
            <person name="Wall J.D."/>
            <person name="Arkin A.P."/>
            <person name="Dehal P."/>
            <person name="Chivian D."/>
            <person name="Giles B."/>
            <person name="Hazen T.C."/>
        </authorList>
    </citation>
    <scope>NUCLEOTIDE SEQUENCE [LARGE SCALE GENOMIC DNA]</scope>
    <source>
        <strain evidence="4">ATCC 14822 / DSM 2638 / NCIMB 8403 / VKM B-1763</strain>
    </source>
</reference>
<dbReference type="Gene3D" id="1.25.40.10">
    <property type="entry name" value="Tetratricopeptide repeat domain"/>
    <property type="match status" value="1"/>
</dbReference>
<keyword evidence="4" id="KW-1185">Reference proteome</keyword>
<proteinExistence type="predicted"/>
<dbReference type="eggNOG" id="ENOG5031U1U">
    <property type="taxonomic scope" value="Bacteria"/>
</dbReference>
<evidence type="ECO:0000256" key="1">
    <source>
        <dbReference type="SAM" id="MobiDB-lite"/>
    </source>
</evidence>
<accession>C6BZA4</accession>
<dbReference type="Pfam" id="PF05036">
    <property type="entry name" value="SPOR"/>
    <property type="match status" value="1"/>
</dbReference>
<dbReference type="InterPro" id="IPR011990">
    <property type="entry name" value="TPR-like_helical_dom_sf"/>
</dbReference>
<dbReference type="GO" id="GO:0042834">
    <property type="term" value="F:peptidoglycan binding"/>
    <property type="evidence" value="ECO:0007669"/>
    <property type="project" value="InterPro"/>
</dbReference>
<gene>
    <name evidence="3" type="ordered locus">Desal_2687</name>
</gene>
<dbReference type="HOGENOM" id="CLU_444626_0_0_7"/>
<dbReference type="KEGG" id="dsa:Desal_2687"/>